<proteinExistence type="predicted"/>
<keyword evidence="1" id="KW-0812">Transmembrane</keyword>
<evidence type="ECO:0000313" key="2">
    <source>
        <dbReference type="EMBL" id="MFD0855195.1"/>
    </source>
</evidence>
<sequence length="220" mass="24196">AATLGAFALLPHDSVDYWFGALLEGGDRTGAVNGTTNQAINGMISRIYLPDPLGSLLWLLLAAIMAYVGFRMARRTTLIADDIWPDRPVDAYTLRLAAVAIVGLLSVLLSPVGWIHHLVWMVPVLGALIGDARETPRKWIAAVTWVYFLFPLPWWGAKLLSLEQGLLTKIPGKIVQDAYGLAAVTMVFLLGIWLTRRLTERAIIRADAPRREAEVDTLAL</sequence>
<dbReference type="EMBL" id="JBHTIR010003432">
    <property type="protein sequence ID" value="MFD0855195.1"/>
    <property type="molecule type" value="Genomic_DNA"/>
</dbReference>
<keyword evidence="1" id="KW-1133">Transmembrane helix</keyword>
<feature type="non-terminal residue" evidence="2">
    <location>
        <position position="1"/>
    </location>
</feature>
<keyword evidence="3" id="KW-1185">Reference proteome</keyword>
<comment type="caution">
    <text evidence="2">The sequence shown here is derived from an EMBL/GenBank/DDBJ whole genome shotgun (WGS) entry which is preliminary data.</text>
</comment>
<name>A0ABW3CMP5_9ACTN</name>
<feature type="transmembrane region" description="Helical" evidence="1">
    <location>
        <begin position="177"/>
        <end position="195"/>
    </location>
</feature>
<organism evidence="2 3">
    <name type="scientific">Actinomadura adrarensis</name>
    <dbReference type="NCBI Taxonomy" id="1819600"/>
    <lineage>
        <taxon>Bacteria</taxon>
        <taxon>Bacillati</taxon>
        <taxon>Actinomycetota</taxon>
        <taxon>Actinomycetes</taxon>
        <taxon>Streptosporangiales</taxon>
        <taxon>Thermomonosporaceae</taxon>
        <taxon>Actinomadura</taxon>
    </lineage>
</organism>
<protein>
    <recommendedName>
        <fullName evidence="4">DUF2029 domain-containing protein</fullName>
    </recommendedName>
</protein>
<dbReference type="Proteomes" id="UP001597083">
    <property type="component" value="Unassembled WGS sequence"/>
</dbReference>
<evidence type="ECO:0000256" key="1">
    <source>
        <dbReference type="SAM" id="Phobius"/>
    </source>
</evidence>
<evidence type="ECO:0008006" key="4">
    <source>
        <dbReference type="Google" id="ProtNLM"/>
    </source>
</evidence>
<keyword evidence="1" id="KW-0472">Membrane</keyword>
<accession>A0ABW3CMP5</accession>
<feature type="transmembrane region" description="Helical" evidence="1">
    <location>
        <begin position="139"/>
        <end position="157"/>
    </location>
</feature>
<evidence type="ECO:0000313" key="3">
    <source>
        <dbReference type="Proteomes" id="UP001597083"/>
    </source>
</evidence>
<reference evidence="3" key="1">
    <citation type="journal article" date="2019" name="Int. J. Syst. Evol. Microbiol.">
        <title>The Global Catalogue of Microorganisms (GCM) 10K type strain sequencing project: providing services to taxonomists for standard genome sequencing and annotation.</title>
        <authorList>
            <consortium name="The Broad Institute Genomics Platform"/>
            <consortium name="The Broad Institute Genome Sequencing Center for Infectious Disease"/>
            <person name="Wu L."/>
            <person name="Ma J."/>
        </authorList>
    </citation>
    <scope>NUCLEOTIDE SEQUENCE [LARGE SCALE GENOMIC DNA]</scope>
    <source>
        <strain evidence="3">JCM 31696</strain>
    </source>
</reference>
<feature type="transmembrane region" description="Helical" evidence="1">
    <location>
        <begin position="53"/>
        <end position="70"/>
    </location>
</feature>
<feature type="transmembrane region" description="Helical" evidence="1">
    <location>
        <begin position="114"/>
        <end position="132"/>
    </location>
</feature>
<feature type="transmembrane region" description="Helical" evidence="1">
    <location>
        <begin position="91"/>
        <end position="108"/>
    </location>
</feature>
<gene>
    <name evidence="2" type="ORF">ACFQ07_23350</name>
</gene>